<dbReference type="Pfam" id="PF14398">
    <property type="entry name" value="ATPgrasp_YheCD"/>
    <property type="match status" value="1"/>
</dbReference>
<dbReference type="Proteomes" id="UP000677234">
    <property type="component" value="Chromosome"/>
</dbReference>
<gene>
    <name evidence="3" type="ORF">JD108_12065</name>
    <name evidence="4" type="ORF">KDJ56_12010</name>
</gene>
<sequence>MKPPNVGKWSKHLVLLQDEKLHPYLPDTVRFSPEALWSHLEKYGAVILKPSGGGGGAGIIKLTQLEDEKFLVHSGSGKKTLDGRTAAVAYIRSLFRPKPYLIQPYLSLGQIQGRPFDVRVMIQRKKGQPWVVTGWLAKLAGPGYIVTNVARSRGKVLPLGTALAQSNCQVVPELRETLQELALTVGYRLGKKYPTLRMVGLDVGIDVSGHPWIIEANFRPAISLFQKLPDRRMYRQIIGHRSS</sequence>
<dbReference type="KEGG" id="bcop:JD108_12065"/>
<evidence type="ECO:0000256" key="1">
    <source>
        <dbReference type="PROSITE-ProRule" id="PRU00409"/>
    </source>
</evidence>
<evidence type="ECO:0000313" key="3">
    <source>
        <dbReference type="EMBL" id="QQE76600.1"/>
    </source>
</evidence>
<reference evidence="3 5" key="1">
    <citation type="submission" date="2020-12" db="EMBL/GenBank/DDBJ databases">
        <title>strain FJAT-54423T represents a novel species of the genus Brevibacillus.</title>
        <authorList>
            <person name="Tang R."/>
        </authorList>
    </citation>
    <scope>NUCLEOTIDE SEQUENCE [LARGE SCALE GENOMIC DNA]</scope>
    <source>
        <strain evidence="3 5">FJAT-54423</strain>
    </source>
</reference>
<keyword evidence="1" id="KW-0067">ATP-binding</keyword>
<reference evidence="4" key="2">
    <citation type="submission" date="2021-04" db="EMBL/GenBank/DDBJ databases">
        <title>Brevibacillus composti FJAT-54423, complete genome.</title>
        <authorList>
            <person name="Tang R."/>
        </authorList>
    </citation>
    <scope>NUCLEOTIDE SEQUENCE</scope>
    <source>
        <strain evidence="4">FJAT-54424</strain>
    </source>
</reference>
<dbReference type="AlphaFoldDB" id="A0A7T5EPZ0"/>
<name>A0A7T5EPZ0_9BACL</name>
<dbReference type="EMBL" id="CP073708">
    <property type="protein sequence ID" value="QUO43673.1"/>
    <property type="molecule type" value="Genomic_DNA"/>
</dbReference>
<dbReference type="GO" id="GO:0005524">
    <property type="term" value="F:ATP binding"/>
    <property type="evidence" value="ECO:0007669"/>
    <property type="project" value="UniProtKB-UniRule"/>
</dbReference>
<dbReference type="Proteomes" id="UP000595847">
    <property type="component" value="Chromosome"/>
</dbReference>
<evidence type="ECO:0000259" key="2">
    <source>
        <dbReference type="PROSITE" id="PS50975"/>
    </source>
</evidence>
<dbReference type="InterPro" id="IPR011761">
    <property type="entry name" value="ATP-grasp"/>
</dbReference>
<evidence type="ECO:0000313" key="4">
    <source>
        <dbReference type="EMBL" id="QUO43673.1"/>
    </source>
</evidence>
<feature type="domain" description="ATP-grasp" evidence="2">
    <location>
        <begin position="14"/>
        <end position="242"/>
    </location>
</feature>
<proteinExistence type="predicted"/>
<keyword evidence="1" id="KW-0547">Nucleotide-binding</keyword>
<dbReference type="InterPro" id="IPR026838">
    <property type="entry name" value="YheC/D"/>
</dbReference>
<evidence type="ECO:0000313" key="6">
    <source>
        <dbReference type="Proteomes" id="UP000677234"/>
    </source>
</evidence>
<dbReference type="GO" id="GO:0046872">
    <property type="term" value="F:metal ion binding"/>
    <property type="evidence" value="ECO:0007669"/>
    <property type="project" value="InterPro"/>
</dbReference>
<dbReference type="SUPFAM" id="SSF56059">
    <property type="entry name" value="Glutathione synthetase ATP-binding domain-like"/>
    <property type="match status" value="1"/>
</dbReference>
<dbReference type="EMBL" id="CP066308">
    <property type="protein sequence ID" value="QQE76600.1"/>
    <property type="molecule type" value="Genomic_DNA"/>
</dbReference>
<dbReference type="PROSITE" id="PS50975">
    <property type="entry name" value="ATP_GRASP"/>
    <property type="match status" value="1"/>
</dbReference>
<dbReference type="Gene3D" id="3.30.470.20">
    <property type="entry name" value="ATP-grasp fold, B domain"/>
    <property type="match status" value="1"/>
</dbReference>
<keyword evidence="6" id="KW-1185">Reference proteome</keyword>
<protein>
    <submittedName>
        <fullName evidence="3">YheC/YheD family protein</fullName>
    </submittedName>
</protein>
<organism evidence="3 5">
    <name type="scientific">Brevibacillus composti</name>
    <dbReference type="NCBI Taxonomy" id="2796470"/>
    <lineage>
        <taxon>Bacteria</taxon>
        <taxon>Bacillati</taxon>
        <taxon>Bacillota</taxon>
        <taxon>Bacilli</taxon>
        <taxon>Bacillales</taxon>
        <taxon>Paenibacillaceae</taxon>
        <taxon>Brevibacillus</taxon>
    </lineage>
</organism>
<accession>A0A7T5EPZ0</accession>
<evidence type="ECO:0000313" key="5">
    <source>
        <dbReference type="Proteomes" id="UP000595847"/>
    </source>
</evidence>